<dbReference type="InterPro" id="IPR037482">
    <property type="entry name" value="ST1585_MBL-fold"/>
</dbReference>
<feature type="domain" description="Metallo-beta-lactamase" evidence="1">
    <location>
        <begin position="17"/>
        <end position="212"/>
    </location>
</feature>
<proteinExistence type="predicted"/>
<sequence>MYKIEILDLHFKAEKHTIACFLISLNNHHVLVETGPESTWFNLKDALKGHGLNPGDIDAVLLTHIHFDHAGAAWKLAEAGADIFVHPVGLTHLASPERLWQSAAKIYGEANMEQLWGEMKGIDKSKLVPTGHKETIHIGDLVFTALHTPGHASHHIAWQLGQSVFTGDVGGVKIKDGPVVPPCPPPDIHLEDWKKSMQTILDRQPEKLYLTHFGEVNQPREHFTELTKVLDNWAFWMKVHFDKGTPLETIKTAFMAYTSNQMESFGAGKKLQSLYEYANPSWMSVSGLMRYWKLKG</sequence>
<evidence type="ECO:0000259" key="1">
    <source>
        <dbReference type="SMART" id="SM00849"/>
    </source>
</evidence>
<dbReference type="PANTHER" id="PTHR42951">
    <property type="entry name" value="METALLO-BETA-LACTAMASE DOMAIN-CONTAINING"/>
    <property type="match status" value="1"/>
</dbReference>
<dbReference type="RefSeq" id="WP_166142655.1">
    <property type="nucleotide sequence ID" value="NZ_JAANYN010000001.1"/>
</dbReference>
<accession>A0ABX0H574</accession>
<dbReference type="Pfam" id="PF00753">
    <property type="entry name" value="Lactamase_B"/>
    <property type="match status" value="1"/>
</dbReference>
<evidence type="ECO:0000313" key="2">
    <source>
        <dbReference type="EMBL" id="NHE55607.1"/>
    </source>
</evidence>
<dbReference type="SMART" id="SM00849">
    <property type="entry name" value="Lactamase_B"/>
    <property type="match status" value="1"/>
</dbReference>
<dbReference type="InterPro" id="IPR001279">
    <property type="entry name" value="Metallo-B-lactamas"/>
</dbReference>
<dbReference type="InterPro" id="IPR036866">
    <property type="entry name" value="RibonucZ/Hydroxyglut_hydro"/>
</dbReference>
<dbReference type="Gene3D" id="3.60.15.10">
    <property type="entry name" value="Ribonuclease Z/Hydroxyacylglutathione hydrolase-like"/>
    <property type="match status" value="1"/>
</dbReference>
<dbReference type="Proteomes" id="UP000649799">
    <property type="component" value="Unassembled WGS sequence"/>
</dbReference>
<name>A0ABX0H574_9BACT</name>
<keyword evidence="3" id="KW-1185">Reference proteome</keyword>
<evidence type="ECO:0000313" key="3">
    <source>
        <dbReference type="Proteomes" id="UP000649799"/>
    </source>
</evidence>
<comment type="caution">
    <text evidence="2">The sequence shown here is derived from an EMBL/GenBank/DDBJ whole genome shotgun (WGS) entry which is preliminary data.</text>
</comment>
<dbReference type="PANTHER" id="PTHR42951:SF22">
    <property type="entry name" value="METALLO BETA-LACTAMASE SUPERFAMILY LIPOPROTEIN"/>
    <property type="match status" value="1"/>
</dbReference>
<dbReference type="InterPro" id="IPR050855">
    <property type="entry name" value="NDM-1-like"/>
</dbReference>
<dbReference type="CDD" id="cd07726">
    <property type="entry name" value="ST1585-like_MBL-fold"/>
    <property type="match status" value="1"/>
</dbReference>
<reference evidence="2 3" key="1">
    <citation type="submission" date="2020-03" db="EMBL/GenBank/DDBJ databases">
        <title>Cyclobacterium plantarum sp. nov., a marine bacterium isolated from a coastal-marine wetland.</title>
        <authorList>
            <person name="Sanchez-Porro C."/>
            <person name="Ventosa A."/>
            <person name="Amoozegar M."/>
        </authorList>
    </citation>
    <scope>NUCLEOTIDE SEQUENCE [LARGE SCALE GENOMIC DNA]</scope>
    <source>
        <strain evidence="2 3">GBPx2</strain>
    </source>
</reference>
<protein>
    <submittedName>
        <fullName evidence="2">MBL fold metallo-hydrolase</fullName>
    </submittedName>
</protein>
<gene>
    <name evidence="2" type="ORF">G9Q97_02140</name>
</gene>
<dbReference type="SUPFAM" id="SSF56281">
    <property type="entry name" value="Metallo-hydrolase/oxidoreductase"/>
    <property type="match status" value="1"/>
</dbReference>
<dbReference type="EMBL" id="JAANYN010000001">
    <property type="protein sequence ID" value="NHE55607.1"/>
    <property type="molecule type" value="Genomic_DNA"/>
</dbReference>
<organism evidence="2 3">
    <name type="scientific">Cyclobacterium plantarum</name>
    <dbReference type="NCBI Taxonomy" id="2716263"/>
    <lineage>
        <taxon>Bacteria</taxon>
        <taxon>Pseudomonadati</taxon>
        <taxon>Bacteroidota</taxon>
        <taxon>Cytophagia</taxon>
        <taxon>Cytophagales</taxon>
        <taxon>Cyclobacteriaceae</taxon>
        <taxon>Cyclobacterium</taxon>
    </lineage>
</organism>